<dbReference type="RefSeq" id="WP_071833112.1">
    <property type="nucleotide sequence ID" value="NZ_LSRP01000085.1"/>
</dbReference>
<name>A0A657LTA7_9HYPH</name>
<proteinExistence type="predicted"/>
<dbReference type="OrthoDB" id="8371269at2"/>
<keyword evidence="1" id="KW-0732">Signal</keyword>
<organism evidence="2 3">
    <name type="scientific">Pararhizobium antarcticum</name>
    <dbReference type="NCBI Taxonomy" id="1798805"/>
    <lineage>
        <taxon>Bacteria</taxon>
        <taxon>Pseudomonadati</taxon>
        <taxon>Pseudomonadota</taxon>
        <taxon>Alphaproteobacteria</taxon>
        <taxon>Hyphomicrobiales</taxon>
        <taxon>Rhizobiaceae</taxon>
        <taxon>Rhizobium/Agrobacterium group</taxon>
        <taxon>Pararhizobium</taxon>
    </lineage>
</organism>
<dbReference type="EMBL" id="LSRP01000085">
    <property type="protein sequence ID" value="OJF96774.1"/>
    <property type="molecule type" value="Genomic_DNA"/>
</dbReference>
<dbReference type="AlphaFoldDB" id="A0A657LTA7"/>
<accession>A0A657LTA7</accession>
<feature type="chain" id="PRO_5024893731" evidence="1">
    <location>
        <begin position="24"/>
        <end position="101"/>
    </location>
</feature>
<keyword evidence="3" id="KW-1185">Reference proteome</keyword>
<evidence type="ECO:0000313" key="3">
    <source>
        <dbReference type="Proteomes" id="UP000182661"/>
    </source>
</evidence>
<sequence>MKKIILMALSAIALSLGAIPAKAQSVPGVQIIYIYQYSDIVDYPQIPSIYRNPSSQTLARAQDEIRKTPAIRQLLERRNIPFNRVNAVKTALNGGKVVYVD</sequence>
<evidence type="ECO:0000313" key="2">
    <source>
        <dbReference type="EMBL" id="OJF96774.1"/>
    </source>
</evidence>
<reference evidence="2 3" key="1">
    <citation type="submission" date="2016-02" db="EMBL/GenBank/DDBJ databases">
        <title>Genome sequencing of a beta-galactosidase producing bacteria Rhizobium sp. 59.</title>
        <authorList>
            <person name="Wang D."/>
            <person name="Kot W."/>
            <person name="Qin Y."/>
            <person name="Hansen L."/>
            <person name="Naqvi K."/>
            <person name="Rensing C."/>
        </authorList>
    </citation>
    <scope>NUCLEOTIDE SEQUENCE [LARGE SCALE GENOMIC DNA]</scope>
    <source>
        <strain evidence="2 3">59</strain>
    </source>
</reference>
<dbReference type="Proteomes" id="UP000182661">
    <property type="component" value="Unassembled WGS sequence"/>
</dbReference>
<evidence type="ECO:0000256" key="1">
    <source>
        <dbReference type="SAM" id="SignalP"/>
    </source>
</evidence>
<protein>
    <submittedName>
        <fullName evidence="2">Uncharacterized protein</fullName>
    </submittedName>
</protein>
<comment type="caution">
    <text evidence="2">The sequence shown here is derived from an EMBL/GenBank/DDBJ whole genome shotgun (WGS) entry which is preliminary data.</text>
</comment>
<feature type="signal peptide" evidence="1">
    <location>
        <begin position="1"/>
        <end position="23"/>
    </location>
</feature>
<gene>
    <name evidence="2" type="ORF">AX760_02560</name>
</gene>